<dbReference type="AlphaFoldDB" id="A0A149QPN8"/>
<dbReference type="InterPro" id="IPR039418">
    <property type="entry name" value="LexA-like"/>
</dbReference>
<evidence type="ECO:0000313" key="3">
    <source>
        <dbReference type="Proteomes" id="UP000075573"/>
    </source>
</evidence>
<dbReference type="Gene3D" id="1.10.260.40">
    <property type="entry name" value="lambda repressor-like DNA-binding domains"/>
    <property type="match status" value="1"/>
</dbReference>
<dbReference type="EMBL" id="LHZB01000121">
    <property type="protein sequence ID" value="KXU99259.1"/>
    <property type="molecule type" value="Genomic_DNA"/>
</dbReference>
<accession>A0A149QPN8</accession>
<dbReference type="SMART" id="SM00530">
    <property type="entry name" value="HTH_XRE"/>
    <property type="match status" value="1"/>
</dbReference>
<feature type="domain" description="HTH cro/C1-type" evidence="1">
    <location>
        <begin position="12"/>
        <end position="67"/>
    </location>
</feature>
<dbReference type="Gene3D" id="2.10.109.10">
    <property type="entry name" value="Umud Fragment, subunit A"/>
    <property type="match status" value="1"/>
</dbReference>
<dbReference type="InterPro" id="IPR015927">
    <property type="entry name" value="Peptidase_S24_S26A/B/C"/>
</dbReference>
<dbReference type="Pfam" id="PF01381">
    <property type="entry name" value="HTH_3"/>
    <property type="match status" value="1"/>
</dbReference>
<dbReference type="PATRIC" id="fig|442.7.peg.75"/>
<proteinExistence type="predicted"/>
<dbReference type="RefSeq" id="WP_062497883.1">
    <property type="nucleotide sequence ID" value="NZ_LHZB01000121.1"/>
</dbReference>
<reference evidence="2 3" key="1">
    <citation type="submission" date="2015-06" db="EMBL/GenBank/DDBJ databases">
        <title>Improved classification and identification of acetic acid bacteria using matrix-assisted laser desorption/ionization time-of-flight mass spectrometry; Gluconobacter nephelii and Gluconobacter uchimurae are later heterotypic synonyms of Gluconobacter japonicus and Gluconobacter oxydans, respectively.</title>
        <authorList>
            <person name="Li L."/>
            <person name="Cleenwerck I."/>
            <person name="De Vuyst L."/>
            <person name="Vandamme P."/>
        </authorList>
    </citation>
    <scope>NUCLEOTIDE SEQUENCE [LARGE SCALE GENOMIC DNA]</scope>
    <source>
        <strain evidence="2 3">LMG 1764</strain>
    </source>
</reference>
<dbReference type="SUPFAM" id="SSF47413">
    <property type="entry name" value="lambda repressor-like DNA-binding domains"/>
    <property type="match status" value="1"/>
</dbReference>
<dbReference type="InterPro" id="IPR001387">
    <property type="entry name" value="Cro/C1-type_HTH"/>
</dbReference>
<name>A0A149QPN8_9PROT</name>
<gene>
    <name evidence="2" type="ORF">AD929_15820</name>
</gene>
<dbReference type="GO" id="GO:0003677">
    <property type="term" value="F:DNA binding"/>
    <property type="evidence" value="ECO:0007669"/>
    <property type="project" value="InterPro"/>
</dbReference>
<evidence type="ECO:0000313" key="2">
    <source>
        <dbReference type="EMBL" id="KXU99259.1"/>
    </source>
</evidence>
<dbReference type="InterPro" id="IPR036286">
    <property type="entry name" value="LexA/Signal_pep-like_sf"/>
</dbReference>
<organism evidence="2 3">
    <name type="scientific">Gluconobacter potus</name>
    <dbReference type="NCBI Taxonomy" id="2724927"/>
    <lineage>
        <taxon>Bacteria</taxon>
        <taxon>Pseudomonadati</taxon>
        <taxon>Pseudomonadota</taxon>
        <taxon>Alphaproteobacteria</taxon>
        <taxon>Acetobacterales</taxon>
        <taxon>Acetobacteraceae</taxon>
        <taxon>Gluconobacter</taxon>
    </lineage>
</organism>
<sequence length="238" mass="25749">MKKPTTQIGARLLKILNEKGISMRAASLGAGLSESAAKHVIYGSSQSPRLTTISQIAAYLDIPTSEITGSDAQQKNAAVPIHTTQIEVRGDVQAGVWREAIEWPQADWYAITVPIDTAYQGFHRYGLKVCGQSMNKVFPEGSVVVVINFGDLGRLPKTGDFVVAVQRCSKTDQFEATVKAVQIRDDGTVILWPQSWDPAFQTPVVLPPQDGHDHAGVPDVAIQALVVGSYQSHPKASF</sequence>
<dbReference type="InterPro" id="IPR010982">
    <property type="entry name" value="Lambda_DNA-bd_dom_sf"/>
</dbReference>
<dbReference type="Pfam" id="PF00717">
    <property type="entry name" value="Peptidase_S24"/>
    <property type="match status" value="1"/>
</dbReference>
<comment type="caution">
    <text evidence="2">The sequence shown here is derived from an EMBL/GenBank/DDBJ whole genome shotgun (WGS) entry which is preliminary data.</text>
</comment>
<dbReference type="Proteomes" id="UP000075573">
    <property type="component" value="Unassembled WGS sequence"/>
</dbReference>
<dbReference type="SUPFAM" id="SSF51306">
    <property type="entry name" value="LexA/Signal peptidase"/>
    <property type="match status" value="1"/>
</dbReference>
<dbReference type="CDD" id="cd06529">
    <property type="entry name" value="S24_LexA-like"/>
    <property type="match status" value="1"/>
</dbReference>
<protein>
    <recommendedName>
        <fullName evidence="1">HTH cro/C1-type domain-containing protein</fullName>
    </recommendedName>
</protein>
<dbReference type="CDD" id="cd00093">
    <property type="entry name" value="HTH_XRE"/>
    <property type="match status" value="1"/>
</dbReference>
<evidence type="ECO:0000259" key="1">
    <source>
        <dbReference type="PROSITE" id="PS50943"/>
    </source>
</evidence>
<dbReference type="PROSITE" id="PS50943">
    <property type="entry name" value="HTH_CROC1"/>
    <property type="match status" value="1"/>
</dbReference>